<dbReference type="GO" id="GO:0005829">
    <property type="term" value="C:cytosol"/>
    <property type="evidence" value="ECO:0007669"/>
    <property type="project" value="TreeGrafter"/>
</dbReference>
<gene>
    <name evidence="2" type="ORF">C6P40_002505</name>
</gene>
<dbReference type="Pfam" id="PF02602">
    <property type="entry name" value="HEM4"/>
    <property type="match status" value="1"/>
</dbReference>
<dbReference type="InterPro" id="IPR003754">
    <property type="entry name" value="4pyrrol_synth_uPrphyn_synth"/>
</dbReference>
<dbReference type="PANTHER" id="PTHR12390">
    <property type="entry name" value="UROPORPHYRINOGEN III SYNTHASE"/>
    <property type="match status" value="1"/>
</dbReference>
<organism evidence="2 3">
    <name type="scientific">Pichia californica</name>
    <dbReference type="NCBI Taxonomy" id="460514"/>
    <lineage>
        <taxon>Eukaryota</taxon>
        <taxon>Fungi</taxon>
        <taxon>Dikarya</taxon>
        <taxon>Ascomycota</taxon>
        <taxon>Saccharomycotina</taxon>
        <taxon>Pichiomycetes</taxon>
        <taxon>Pichiales</taxon>
        <taxon>Pichiaceae</taxon>
        <taxon>Pichia</taxon>
    </lineage>
</organism>
<dbReference type="Proteomes" id="UP000697127">
    <property type="component" value="Unassembled WGS sequence"/>
</dbReference>
<dbReference type="GO" id="GO:0006780">
    <property type="term" value="P:uroporphyrinogen III biosynthetic process"/>
    <property type="evidence" value="ECO:0007669"/>
    <property type="project" value="InterPro"/>
</dbReference>
<keyword evidence="3" id="KW-1185">Reference proteome</keyword>
<reference evidence="2" key="1">
    <citation type="submission" date="2020-11" db="EMBL/GenBank/DDBJ databases">
        <title>Kefir isolates.</title>
        <authorList>
            <person name="Marcisauskas S."/>
            <person name="Kim Y."/>
            <person name="Blasche S."/>
        </authorList>
    </citation>
    <scope>NUCLEOTIDE SEQUENCE</scope>
    <source>
        <strain evidence="2">Olga-1</strain>
    </source>
</reference>
<dbReference type="EMBL" id="PUHW01000279">
    <property type="protein sequence ID" value="KAG0687320.1"/>
    <property type="molecule type" value="Genomic_DNA"/>
</dbReference>
<evidence type="ECO:0000259" key="1">
    <source>
        <dbReference type="Pfam" id="PF02602"/>
    </source>
</evidence>
<dbReference type="CDD" id="cd06578">
    <property type="entry name" value="HemD"/>
    <property type="match status" value="1"/>
</dbReference>
<dbReference type="AlphaFoldDB" id="A0A9P7BEQ3"/>
<comment type="caution">
    <text evidence="2">The sequence shown here is derived from an EMBL/GenBank/DDBJ whole genome shotgun (WGS) entry which is preliminary data.</text>
</comment>
<proteinExistence type="predicted"/>
<dbReference type="PANTHER" id="PTHR12390:SF0">
    <property type="entry name" value="UROPORPHYRINOGEN-III SYNTHASE"/>
    <property type="match status" value="1"/>
</dbReference>
<dbReference type="Gene3D" id="3.40.50.10090">
    <property type="match status" value="2"/>
</dbReference>
<dbReference type="SUPFAM" id="SSF69618">
    <property type="entry name" value="HemD-like"/>
    <property type="match status" value="1"/>
</dbReference>
<protein>
    <recommendedName>
        <fullName evidence="1">Tetrapyrrole biosynthesis uroporphyrinogen III synthase domain-containing protein</fullName>
    </recommendedName>
</protein>
<dbReference type="InterPro" id="IPR036108">
    <property type="entry name" value="4pyrrol_syn_uPrphyn_synt_sf"/>
</dbReference>
<name>A0A9P7BEQ3_9ASCO</name>
<sequence>MVAKIILLKNETVPFDPYKEELTKHDTESFFVPLLTHQSINQLEIVHFLTSNNYLDNFKAFIITSQRCIESLDTVLSMIDDKDVLTRILNKPAYTVGPATYDVLSKLGFTDIRGGIDAGNGTILSDIIIEDEIYKEGNKNILFLTGEIRKDIIPRKLTAAGFNLQELVAYKTNIMEDVVERYSKVYNELIKNKNDLNWIVFFSPQGTEYITEHLLNHKPDFKIASIGPTTQTYLLDKGITPDYVAKKPNAVSLIQGILEI</sequence>
<feature type="domain" description="Tetrapyrrole biosynthesis uroporphyrinogen III synthase" evidence="1">
    <location>
        <begin position="17"/>
        <end position="255"/>
    </location>
</feature>
<dbReference type="InterPro" id="IPR039793">
    <property type="entry name" value="UROS/Hem4"/>
</dbReference>
<evidence type="ECO:0000313" key="3">
    <source>
        <dbReference type="Proteomes" id="UP000697127"/>
    </source>
</evidence>
<dbReference type="OrthoDB" id="5595751at2759"/>
<dbReference type="GO" id="GO:0004852">
    <property type="term" value="F:uroporphyrinogen-III synthase activity"/>
    <property type="evidence" value="ECO:0007669"/>
    <property type="project" value="InterPro"/>
</dbReference>
<accession>A0A9P7BEQ3</accession>
<evidence type="ECO:0000313" key="2">
    <source>
        <dbReference type="EMBL" id="KAG0687320.1"/>
    </source>
</evidence>